<dbReference type="Proteomes" id="UP001597196">
    <property type="component" value="Unassembled WGS sequence"/>
</dbReference>
<keyword evidence="2" id="KW-0813">Transport</keyword>
<sequence>MLRVKGLSAAYEGTPIFSDVSVDFVPGKITGIIGPNGAGKSTLIKNMLNLVKPVNGYAELNGVPLVKQAASVAYIEQRAEIDLTFPIDVLDVIVMGTYPKLGWFKVPGKTQRAQAKAALSKVGLSDFAHRQIGNLSGGQLQRVFVARAIVQEAPLVFMDEPFFGIDMQSEAEIIRILKEWRAAGKTIVVVHHDLNKVSQYFDELVIMSPGAGVVAHGPVAEVFTQANIQAAFSPDLGNVLFGSGKADSAVAAGKQEVAFND</sequence>
<dbReference type="PANTHER" id="PTHR42734">
    <property type="entry name" value="METAL TRANSPORT SYSTEM ATP-BINDING PROTEIN TM_0124-RELATED"/>
    <property type="match status" value="1"/>
</dbReference>
<evidence type="ECO:0000256" key="2">
    <source>
        <dbReference type="ARBA" id="ARBA00022448"/>
    </source>
</evidence>
<evidence type="ECO:0000256" key="4">
    <source>
        <dbReference type="ARBA" id="ARBA00022840"/>
    </source>
</evidence>
<reference evidence="7" key="1">
    <citation type="journal article" date="2019" name="Int. J. Syst. Evol. Microbiol.">
        <title>The Global Catalogue of Microorganisms (GCM) 10K type strain sequencing project: providing services to taxonomists for standard genome sequencing and annotation.</title>
        <authorList>
            <consortium name="The Broad Institute Genomics Platform"/>
            <consortium name="The Broad Institute Genome Sequencing Center for Infectious Disease"/>
            <person name="Wu L."/>
            <person name="Ma J."/>
        </authorList>
    </citation>
    <scope>NUCLEOTIDE SEQUENCE [LARGE SCALE GENOMIC DNA]</scope>
    <source>
        <strain evidence="7">CCM 8980</strain>
    </source>
</reference>
<accession>A0ABW4CKC6</accession>
<evidence type="ECO:0000313" key="7">
    <source>
        <dbReference type="Proteomes" id="UP001597196"/>
    </source>
</evidence>
<dbReference type="RefSeq" id="WP_203628260.1">
    <property type="nucleotide sequence ID" value="NZ_BOLQ01000021.1"/>
</dbReference>
<dbReference type="Gene3D" id="3.40.50.300">
    <property type="entry name" value="P-loop containing nucleotide triphosphate hydrolases"/>
    <property type="match status" value="1"/>
</dbReference>
<dbReference type="GO" id="GO:0005524">
    <property type="term" value="F:ATP binding"/>
    <property type="evidence" value="ECO:0007669"/>
    <property type="project" value="UniProtKB-KW"/>
</dbReference>
<protein>
    <submittedName>
        <fullName evidence="6">Metal ABC transporter ATP-binding protein</fullName>
    </submittedName>
</protein>
<gene>
    <name evidence="6" type="ORF">ACFQ4P_09925</name>
</gene>
<evidence type="ECO:0000259" key="5">
    <source>
        <dbReference type="PROSITE" id="PS50893"/>
    </source>
</evidence>
<proteinExistence type="inferred from homology"/>
<keyword evidence="3" id="KW-0547">Nucleotide-binding</keyword>
<organism evidence="6 7">
    <name type="scientific">Lacticaseibacillus mingshuiensis</name>
    <dbReference type="NCBI Taxonomy" id="2799574"/>
    <lineage>
        <taxon>Bacteria</taxon>
        <taxon>Bacillati</taxon>
        <taxon>Bacillota</taxon>
        <taxon>Bacilli</taxon>
        <taxon>Lactobacillales</taxon>
        <taxon>Lactobacillaceae</taxon>
        <taxon>Lacticaseibacillus</taxon>
    </lineage>
</organism>
<dbReference type="Pfam" id="PF00005">
    <property type="entry name" value="ABC_tran"/>
    <property type="match status" value="1"/>
</dbReference>
<evidence type="ECO:0000313" key="6">
    <source>
        <dbReference type="EMBL" id="MFD1430564.1"/>
    </source>
</evidence>
<dbReference type="PROSITE" id="PS50893">
    <property type="entry name" value="ABC_TRANSPORTER_2"/>
    <property type="match status" value="1"/>
</dbReference>
<dbReference type="SMART" id="SM00382">
    <property type="entry name" value="AAA"/>
    <property type="match status" value="1"/>
</dbReference>
<dbReference type="InterPro" id="IPR017871">
    <property type="entry name" value="ABC_transporter-like_CS"/>
</dbReference>
<dbReference type="InterPro" id="IPR050153">
    <property type="entry name" value="Metal_Ion_Import_ABC"/>
</dbReference>
<evidence type="ECO:0000256" key="1">
    <source>
        <dbReference type="ARBA" id="ARBA00005417"/>
    </source>
</evidence>
<dbReference type="InterPro" id="IPR003439">
    <property type="entry name" value="ABC_transporter-like_ATP-bd"/>
</dbReference>
<feature type="domain" description="ABC transporter" evidence="5">
    <location>
        <begin position="2"/>
        <end position="234"/>
    </location>
</feature>
<comment type="similarity">
    <text evidence="1">Belongs to the ABC transporter superfamily.</text>
</comment>
<dbReference type="EMBL" id="JBHTOC010000014">
    <property type="protein sequence ID" value="MFD1430564.1"/>
    <property type="molecule type" value="Genomic_DNA"/>
</dbReference>
<dbReference type="SUPFAM" id="SSF52540">
    <property type="entry name" value="P-loop containing nucleoside triphosphate hydrolases"/>
    <property type="match status" value="1"/>
</dbReference>
<evidence type="ECO:0000256" key="3">
    <source>
        <dbReference type="ARBA" id="ARBA00022741"/>
    </source>
</evidence>
<dbReference type="InterPro" id="IPR003593">
    <property type="entry name" value="AAA+_ATPase"/>
</dbReference>
<dbReference type="InterPro" id="IPR027417">
    <property type="entry name" value="P-loop_NTPase"/>
</dbReference>
<name>A0ABW4CKC6_9LACO</name>
<dbReference type="PROSITE" id="PS00211">
    <property type="entry name" value="ABC_TRANSPORTER_1"/>
    <property type="match status" value="1"/>
</dbReference>
<comment type="caution">
    <text evidence="6">The sequence shown here is derived from an EMBL/GenBank/DDBJ whole genome shotgun (WGS) entry which is preliminary data.</text>
</comment>
<dbReference type="PANTHER" id="PTHR42734:SF5">
    <property type="entry name" value="IRON TRANSPORT SYSTEM ATP-BINDING PROTEIN HI_0361-RELATED"/>
    <property type="match status" value="1"/>
</dbReference>
<keyword evidence="4 6" id="KW-0067">ATP-binding</keyword>
<keyword evidence="7" id="KW-1185">Reference proteome</keyword>
<dbReference type="CDD" id="cd03235">
    <property type="entry name" value="ABC_Metallic_Cations"/>
    <property type="match status" value="1"/>
</dbReference>